<dbReference type="InterPro" id="IPR005225">
    <property type="entry name" value="Small_GTP-bd"/>
</dbReference>
<dbReference type="Gene3D" id="3.40.50.300">
    <property type="entry name" value="P-loop containing nucleotide triphosphate hydrolases"/>
    <property type="match status" value="1"/>
</dbReference>
<dbReference type="PRINTS" id="PR00449">
    <property type="entry name" value="RASTRNSFRMNG"/>
</dbReference>
<feature type="domain" description="Xylanolytic transcriptional activator regulatory" evidence="4">
    <location>
        <begin position="380"/>
        <end position="451"/>
    </location>
</feature>
<evidence type="ECO:0000256" key="1">
    <source>
        <dbReference type="ARBA" id="ARBA00004123"/>
    </source>
</evidence>
<dbReference type="GO" id="GO:0005634">
    <property type="term" value="C:nucleus"/>
    <property type="evidence" value="ECO:0007669"/>
    <property type="project" value="UniProtKB-SubCell"/>
</dbReference>
<evidence type="ECO:0000313" key="6">
    <source>
        <dbReference type="Proteomes" id="UP000683000"/>
    </source>
</evidence>
<dbReference type="SMART" id="SM00175">
    <property type="entry name" value="RAB"/>
    <property type="match status" value="1"/>
</dbReference>
<proteinExistence type="predicted"/>
<dbReference type="NCBIfam" id="TIGR00231">
    <property type="entry name" value="small_GTP"/>
    <property type="match status" value="1"/>
</dbReference>
<organism evidence="5 6">
    <name type="scientific">Boletus reticuloceps</name>
    <dbReference type="NCBI Taxonomy" id="495285"/>
    <lineage>
        <taxon>Eukaryota</taxon>
        <taxon>Fungi</taxon>
        <taxon>Dikarya</taxon>
        <taxon>Basidiomycota</taxon>
        <taxon>Agaricomycotina</taxon>
        <taxon>Agaricomycetes</taxon>
        <taxon>Agaricomycetidae</taxon>
        <taxon>Boletales</taxon>
        <taxon>Boletineae</taxon>
        <taxon>Boletaceae</taxon>
        <taxon>Boletoideae</taxon>
        <taxon>Boletus</taxon>
    </lineage>
</organism>
<protein>
    <submittedName>
        <fullName evidence="5">Ras family-domain-containing protein</fullName>
    </submittedName>
</protein>
<dbReference type="AlphaFoldDB" id="A0A8I3ADK1"/>
<dbReference type="OrthoDB" id="424974at2759"/>
<name>A0A8I3ADK1_9AGAM</name>
<dbReference type="GO" id="GO:0005525">
    <property type="term" value="F:GTP binding"/>
    <property type="evidence" value="ECO:0007669"/>
    <property type="project" value="InterPro"/>
</dbReference>
<evidence type="ECO:0000259" key="4">
    <source>
        <dbReference type="SMART" id="SM00906"/>
    </source>
</evidence>
<sequence length="999" mass="112216">MEPNFFADPSKKRRKGATRLSCAECRRQVPISPFLVLPHRLCLQPQAALRQECSLWLLRQARLWCDMSGWIFDHWSGKSVRVHHVRPSPSPSRITASYSPQPRNLHEKISVLCNRVRELEDSLRHSHSLVAPDRHPLLADDLLQIKAPLQREPPGHRNGPRGGVKEEEQNGEFVDAFGSLSINASGGAKYYGSIANSWNEASDAQESEESRLASLQNVLAPEILARSGAFPLVPNSLPLGVESVRLRELFWYLPESHKAHYLCRVYFTFGAWMYNPITEHDFFDEIYALFYSPDVGPPSDDPLLSHKLALIFMILAIGSLVDIKYAAYNIEAEKYHQLARAALFQSSLFEDPTISAVQALFLMTFYLFLSDRHGSNSGTRWAIIGIAVKIAQCVHRDPSRWGVDQKETLRRRELFWELYTYDSWQCWTFGRPPTFYLSHIDCKLPYSDPADESFHAWKHRFTSECMSVVHDQAFGAKTPTYATVLQLDRKLRAFPVPPNLQVAGFGNSSPSESRQESITLILQRHIVLALREMNLLYLHRSFFARAVTDHPKDPLGSPYGTSVIAAYRSAGSLVALMRNLHTQLKELSERLWFLWTHMFSCAIVLGSVVTRCPSMSLAPSALVQLDSACELLSKAARGFRAQPVLVHVPSLHVTFACSPSPQDVMITLQKKAHLSLNEFRRGKISPLSRQLSNHSEPGSPFEEDDELSTLGGKTRLVAKKDSLSPQSSPAVIDRSPTSLNPVVPLPLATGANQVHPTVVDYLKTFGHSAGSHTNVPSYAEASAYSTPIREHYEPCGYNDSPAQIQPMELVPGQFPNYFPVYDYAMVSENGYPQMNGHASASRRESPEANTMQNTWQDFVNSSACSLASVLTAFACFQIQRKVVVCGDGACGKTSLLNVFTRGFFTQVYEPTVFENYVHDIYVDDQLVELSLWDTAGQEEFDRLRSLSYAETHVVMICFSVDNPTSLENVETKWIDEILEFCPGVKVYSAPLTRRVVGYD</sequence>
<dbReference type="Proteomes" id="UP000683000">
    <property type="component" value="Unassembled WGS sequence"/>
</dbReference>
<dbReference type="PROSITE" id="PS51419">
    <property type="entry name" value="RAB"/>
    <property type="match status" value="1"/>
</dbReference>
<dbReference type="SMART" id="SM00906">
    <property type="entry name" value="Fungal_trans"/>
    <property type="match status" value="1"/>
</dbReference>
<dbReference type="SMART" id="SM00173">
    <property type="entry name" value="RAS"/>
    <property type="match status" value="1"/>
</dbReference>
<dbReference type="InterPro" id="IPR050613">
    <property type="entry name" value="Sec_Metabolite_Reg"/>
</dbReference>
<evidence type="ECO:0000256" key="2">
    <source>
        <dbReference type="ARBA" id="ARBA00023242"/>
    </source>
</evidence>
<evidence type="ECO:0000313" key="5">
    <source>
        <dbReference type="EMBL" id="KAG6381526.1"/>
    </source>
</evidence>
<feature type="region of interest" description="Disordered" evidence="3">
    <location>
        <begin position="686"/>
        <end position="707"/>
    </location>
</feature>
<dbReference type="CDD" id="cd12148">
    <property type="entry name" value="fungal_TF_MHR"/>
    <property type="match status" value="1"/>
</dbReference>
<dbReference type="SMART" id="SM00174">
    <property type="entry name" value="RHO"/>
    <property type="match status" value="1"/>
</dbReference>
<dbReference type="GO" id="GO:0003677">
    <property type="term" value="F:DNA binding"/>
    <property type="evidence" value="ECO:0007669"/>
    <property type="project" value="InterPro"/>
</dbReference>
<gene>
    <name evidence="5" type="ORF">JVT61DRAFT_113</name>
</gene>
<dbReference type="GO" id="GO:0003924">
    <property type="term" value="F:GTPase activity"/>
    <property type="evidence" value="ECO:0007669"/>
    <property type="project" value="InterPro"/>
</dbReference>
<keyword evidence="6" id="KW-1185">Reference proteome</keyword>
<dbReference type="InterPro" id="IPR001806">
    <property type="entry name" value="Small_GTPase"/>
</dbReference>
<dbReference type="Pfam" id="PF04082">
    <property type="entry name" value="Fungal_trans"/>
    <property type="match status" value="1"/>
</dbReference>
<dbReference type="GO" id="GO:0006351">
    <property type="term" value="P:DNA-templated transcription"/>
    <property type="evidence" value="ECO:0007669"/>
    <property type="project" value="InterPro"/>
</dbReference>
<dbReference type="PANTHER" id="PTHR31001">
    <property type="entry name" value="UNCHARACTERIZED TRANSCRIPTIONAL REGULATORY PROTEIN"/>
    <property type="match status" value="1"/>
</dbReference>
<dbReference type="SUPFAM" id="SSF52540">
    <property type="entry name" value="P-loop containing nucleoside triphosphate hydrolases"/>
    <property type="match status" value="1"/>
</dbReference>
<dbReference type="GO" id="GO:0008270">
    <property type="term" value="F:zinc ion binding"/>
    <property type="evidence" value="ECO:0007669"/>
    <property type="project" value="InterPro"/>
</dbReference>
<reference evidence="5" key="1">
    <citation type="submission" date="2021-03" db="EMBL/GenBank/DDBJ databases">
        <title>Evolutionary innovations through gain and loss of genes in the ectomycorrhizal Boletales.</title>
        <authorList>
            <person name="Wu G."/>
            <person name="Miyauchi S."/>
            <person name="Morin E."/>
            <person name="Yang Z.-L."/>
            <person name="Xu J."/>
            <person name="Martin F.M."/>
        </authorList>
    </citation>
    <scope>NUCLEOTIDE SEQUENCE</scope>
    <source>
        <strain evidence="5">BR01</strain>
    </source>
</reference>
<dbReference type="EMBL" id="JAGFBS010000001">
    <property type="protein sequence ID" value="KAG6381526.1"/>
    <property type="molecule type" value="Genomic_DNA"/>
</dbReference>
<accession>A0A8I3ADK1</accession>
<dbReference type="InterPro" id="IPR027417">
    <property type="entry name" value="P-loop_NTPase"/>
</dbReference>
<dbReference type="Pfam" id="PF00071">
    <property type="entry name" value="Ras"/>
    <property type="match status" value="1"/>
</dbReference>
<keyword evidence="2" id="KW-0539">Nucleus</keyword>
<evidence type="ECO:0000256" key="3">
    <source>
        <dbReference type="SAM" id="MobiDB-lite"/>
    </source>
</evidence>
<feature type="compositionally biased region" description="Polar residues" evidence="3">
    <location>
        <begin position="687"/>
        <end position="696"/>
    </location>
</feature>
<comment type="caution">
    <text evidence="5">The sequence shown here is derived from an EMBL/GenBank/DDBJ whole genome shotgun (WGS) entry which is preliminary data.</text>
</comment>
<comment type="subcellular location">
    <subcellularLocation>
        <location evidence="1">Nucleus</location>
    </subcellularLocation>
</comment>
<dbReference type="PANTHER" id="PTHR31001:SF56">
    <property type="entry name" value="ZN(2)-C6 FUNGAL-TYPE DOMAIN-CONTAINING PROTEIN"/>
    <property type="match status" value="1"/>
</dbReference>
<dbReference type="PROSITE" id="PS51420">
    <property type="entry name" value="RHO"/>
    <property type="match status" value="1"/>
</dbReference>
<dbReference type="InterPro" id="IPR007219">
    <property type="entry name" value="XnlR_reg_dom"/>
</dbReference>